<feature type="region of interest" description="Disordered" evidence="1">
    <location>
        <begin position="137"/>
        <end position="160"/>
    </location>
</feature>
<dbReference type="InterPro" id="IPR007147">
    <property type="entry name" value="TF_Vhr"/>
</dbReference>
<feature type="compositionally biased region" description="Polar residues" evidence="1">
    <location>
        <begin position="677"/>
        <end position="696"/>
    </location>
</feature>
<keyword evidence="3" id="KW-1185">Reference proteome</keyword>
<evidence type="ECO:0000313" key="2">
    <source>
        <dbReference type="EMBL" id="KAL3231008.1"/>
    </source>
</evidence>
<evidence type="ECO:0000256" key="1">
    <source>
        <dbReference type="SAM" id="MobiDB-lite"/>
    </source>
</evidence>
<dbReference type="Pfam" id="PF04001">
    <property type="entry name" value="Vhr1"/>
    <property type="match status" value="1"/>
</dbReference>
<name>A0ABR4NRR1_9SACH</name>
<proteinExistence type="predicted"/>
<dbReference type="Proteomes" id="UP001623330">
    <property type="component" value="Unassembled WGS sequence"/>
</dbReference>
<accession>A0ABR4NRR1</accession>
<protein>
    <submittedName>
        <fullName evidence="2">Uncharacterized protein</fullName>
    </submittedName>
</protein>
<sequence length="708" mass="78531">MAPNKHSKNGTTHKIREQLNFIDEKKWKRFSSRRLELIDKFQLSQFKASEQDLNIKQIANILRTEFGYPVTYSSEFEKLVTAAIQSVRRNRKRSKKKSFMVNGTATGTGPGGKSSNYSTSDEDSISRMASPVGVLVQPSSSSMSMSMSVSPTSTMSQPHGQISVPPHLQAQGQGQVQAQGQPQAHPMMIQSSNTGVIQVPVPVSLQQHSQQPPQHQQQLQDPIMYQPSLSLPQPHEMRFARATTPLHENKFQRMMSPLSATSPPSRPLSNQVRVLPLPNVSAVAANNMPPQKYDDIIKGIIGDLVHNTIPLSEQASKDNNGLAMRLSEFGRVENDNKSQESGLSGIPFFLREKIILQIQKSKTCAELANTQGSIELYSNLLTLGEMSIRTSIAFLVERFFSNMLSISMEYISKKSMSDENMANLCLKLFSPAVRTNLSNLPIHEVQIKTLWLLAGAIVKDFGFDPCLYPLSEAIHHLIMTQYPLTNQNNNGASEMSEESKPIINPIPTTSSQRTTLLSALPLKPEHANRDINKKVIIKYRDNEQVFTFHQLSNGTPTVMEIMENSKSLFNIVNSDLGLGLFYEGNLVTDDLLNKLFNDFSTNEIRLEIMQTTQPVPKLTEPLQSIGSIVPSIPIPKRPHSVKALDDIIGRISQSSSTRNDVVSPPPQSASAPITSTNNQPQQNESSNTNGVTSFVNKTLPQPVYQPIL</sequence>
<gene>
    <name evidence="2" type="ORF">RNJ44_00647</name>
</gene>
<dbReference type="EMBL" id="JBEVYD010000008">
    <property type="protein sequence ID" value="KAL3231008.1"/>
    <property type="molecule type" value="Genomic_DNA"/>
</dbReference>
<reference evidence="2 3" key="1">
    <citation type="submission" date="2024-05" db="EMBL/GenBank/DDBJ databases">
        <title>Long read based assembly of the Candida bracarensis genome reveals expanded adhesin content.</title>
        <authorList>
            <person name="Marcet-Houben M."/>
            <person name="Ksiezopolska E."/>
            <person name="Gabaldon T."/>
        </authorList>
    </citation>
    <scope>NUCLEOTIDE SEQUENCE [LARGE SCALE GENOMIC DNA]</scope>
    <source>
        <strain evidence="2 3">CBM6</strain>
    </source>
</reference>
<comment type="caution">
    <text evidence="2">The sequence shown here is derived from an EMBL/GenBank/DDBJ whole genome shotgun (WGS) entry which is preliminary data.</text>
</comment>
<feature type="region of interest" description="Disordered" evidence="1">
    <location>
        <begin position="91"/>
        <end position="124"/>
    </location>
</feature>
<feature type="compositionally biased region" description="Low complexity" evidence="1">
    <location>
        <begin position="137"/>
        <end position="157"/>
    </location>
</feature>
<organism evidence="2 3">
    <name type="scientific">Nakaseomyces bracarensis</name>
    <dbReference type="NCBI Taxonomy" id="273131"/>
    <lineage>
        <taxon>Eukaryota</taxon>
        <taxon>Fungi</taxon>
        <taxon>Dikarya</taxon>
        <taxon>Ascomycota</taxon>
        <taxon>Saccharomycotina</taxon>
        <taxon>Saccharomycetes</taxon>
        <taxon>Saccharomycetales</taxon>
        <taxon>Saccharomycetaceae</taxon>
        <taxon>Nakaseomyces</taxon>
    </lineage>
</organism>
<evidence type="ECO:0000313" key="3">
    <source>
        <dbReference type="Proteomes" id="UP001623330"/>
    </source>
</evidence>
<feature type="region of interest" description="Disordered" evidence="1">
    <location>
        <begin position="654"/>
        <end position="696"/>
    </location>
</feature>